<proteinExistence type="predicted"/>
<evidence type="ECO:0000313" key="2">
    <source>
        <dbReference type="EMBL" id="GAG00141.1"/>
    </source>
</evidence>
<feature type="region of interest" description="Disordered" evidence="1">
    <location>
        <begin position="66"/>
        <end position="92"/>
    </location>
</feature>
<evidence type="ECO:0000256" key="1">
    <source>
        <dbReference type="SAM" id="MobiDB-lite"/>
    </source>
</evidence>
<name>X0VHX4_9ZZZZ</name>
<comment type="caution">
    <text evidence="2">The sequence shown here is derived from an EMBL/GenBank/DDBJ whole genome shotgun (WGS) entry which is preliminary data.</text>
</comment>
<organism evidence="2">
    <name type="scientific">marine sediment metagenome</name>
    <dbReference type="NCBI Taxonomy" id="412755"/>
    <lineage>
        <taxon>unclassified sequences</taxon>
        <taxon>metagenomes</taxon>
        <taxon>ecological metagenomes</taxon>
    </lineage>
</organism>
<reference evidence="2" key="1">
    <citation type="journal article" date="2014" name="Front. Microbiol.">
        <title>High frequency of phylogenetically diverse reductive dehalogenase-homologous genes in deep subseafloor sedimentary metagenomes.</title>
        <authorList>
            <person name="Kawai M."/>
            <person name="Futagami T."/>
            <person name="Toyoda A."/>
            <person name="Takaki Y."/>
            <person name="Nishi S."/>
            <person name="Hori S."/>
            <person name="Arai W."/>
            <person name="Tsubouchi T."/>
            <person name="Morono Y."/>
            <person name="Uchiyama I."/>
            <person name="Ito T."/>
            <person name="Fujiyama A."/>
            <person name="Inagaki F."/>
            <person name="Takami H."/>
        </authorList>
    </citation>
    <scope>NUCLEOTIDE SEQUENCE</scope>
    <source>
        <strain evidence="2">Expedition CK06-06</strain>
    </source>
</reference>
<dbReference type="AlphaFoldDB" id="X0VHX4"/>
<dbReference type="EMBL" id="BARS01027644">
    <property type="protein sequence ID" value="GAG00141.1"/>
    <property type="molecule type" value="Genomic_DNA"/>
</dbReference>
<sequence length="92" mass="9601">MSKSTIDLSGFDLDSLTVDNFRTVTGHRLRKFKEFASQVKDGTITDVRARELTLEAIIAKARGGSTTGQVAVSGGTTGDVGGSVVEPAVTAE</sequence>
<accession>X0VHX4</accession>
<protein>
    <submittedName>
        <fullName evidence="2">Uncharacterized protein</fullName>
    </submittedName>
</protein>
<gene>
    <name evidence="2" type="ORF">S01H1_43399</name>
</gene>